<organism evidence="2">
    <name type="scientific">Thermohahella caldifontis</name>
    <dbReference type="NCBI Taxonomy" id="3142973"/>
    <lineage>
        <taxon>Bacteria</taxon>
        <taxon>Pseudomonadati</taxon>
        <taxon>Pseudomonadota</taxon>
        <taxon>Gammaproteobacteria</taxon>
        <taxon>Oceanospirillales</taxon>
        <taxon>Hahellaceae</taxon>
        <taxon>Thermohahella</taxon>
    </lineage>
</organism>
<dbReference type="InterPro" id="IPR001633">
    <property type="entry name" value="EAL_dom"/>
</dbReference>
<dbReference type="KEGG" id="tcd:AAIA72_00670"/>
<dbReference type="AlphaFoldDB" id="A0AB39UW39"/>
<evidence type="ECO:0000259" key="1">
    <source>
        <dbReference type="PROSITE" id="PS50883"/>
    </source>
</evidence>
<dbReference type="Pfam" id="PF00563">
    <property type="entry name" value="EAL"/>
    <property type="match status" value="1"/>
</dbReference>
<dbReference type="InterPro" id="IPR035919">
    <property type="entry name" value="EAL_sf"/>
</dbReference>
<feature type="domain" description="EAL" evidence="1">
    <location>
        <begin position="32"/>
        <end position="284"/>
    </location>
</feature>
<dbReference type="GO" id="GO:0071111">
    <property type="term" value="F:cyclic-guanylate-specific phosphodiesterase activity"/>
    <property type="evidence" value="ECO:0007669"/>
    <property type="project" value="InterPro"/>
</dbReference>
<dbReference type="PROSITE" id="PS50883">
    <property type="entry name" value="EAL"/>
    <property type="match status" value="1"/>
</dbReference>
<dbReference type="RefSeq" id="WP_369601538.1">
    <property type="nucleotide sequence ID" value="NZ_CP154858.1"/>
</dbReference>
<dbReference type="PANTHER" id="PTHR33121">
    <property type="entry name" value="CYCLIC DI-GMP PHOSPHODIESTERASE PDEF"/>
    <property type="match status" value="1"/>
</dbReference>
<dbReference type="PANTHER" id="PTHR33121:SF79">
    <property type="entry name" value="CYCLIC DI-GMP PHOSPHODIESTERASE PDED-RELATED"/>
    <property type="match status" value="1"/>
</dbReference>
<accession>A0AB39UW39</accession>
<dbReference type="Gene3D" id="3.20.20.450">
    <property type="entry name" value="EAL domain"/>
    <property type="match status" value="1"/>
</dbReference>
<proteinExistence type="predicted"/>
<dbReference type="InterPro" id="IPR050706">
    <property type="entry name" value="Cyclic-di-GMP_PDE-like"/>
</dbReference>
<dbReference type="CDD" id="cd01948">
    <property type="entry name" value="EAL"/>
    <property type="match status" value="1"/>
</dbReference>
<dbReference type="SMART" id="SM00052">
    <property type="entry name" value="EAL"/>
    <property type="match status" value="1"/>
</dbReference>
<evidence type="ECO:0000313" key="2">
    <source>
        <dbReference type="EMBL" id="XDT72532.1"/>
    </source>
</evidence>
<protein>
    <submittedName>
        <fullName evidence="2">EAL domain-containing protein</fullName>
    </submittedName>
</protein>
<sequence length="288" mass="32450">MEDVESAVDEALSVGDARVMVRRAEGTASVETEAGEDDMQQALLAQRYRLEFQPVVAVDAGEVLHEALVRLESRQGELYTPGQFLERARQLGLQDVLDRWVIEHAIRQVWARAEDDVDIHLIVKLMPQERHIRQMVDYLVEAREAKTWQKPVRLYVSLPEPWIATHMDRMQALLESLSASNIGCVMEQAGSTSQTERIVDRLPVDFIKLSHEMTQKALSDPKEQARVRRLLEKMAGRGGVIASGVEDARAFSALWGLGVRLFQGYFIEAPGEGLDRDTSVHVDMDSSM</sequence>
<name>A0AB39UW39_9GAMM</name>
<dbReference type="SUPFAM" id="SSF141868">
    <property type="entry name" value="EAL domain-like"/>
    <property type="match status" value="1"/>
</dbReference>
<dbReference type="EMBL" id="CP154858">
    <property type="protein sequence ID" value="XDT72532.1"/>
    <property type="molecule type" value="Genomic_DNA"/>
</dbReference>
<reference evidence="2" key="1">
    <citation type="submission" date="2024-05" db="EMBL/GenBank/DDBJ databases">
        <title>Genome sequencing of novel strain.</title>
        <authorList>
            <person name="Ganbat D."/>
            <person name="Ganbat S."/>
            <person name="Lee S.-J."/>
        </authorList>
    </citation>
    <scope>NUCLEOTIDE SEQUENCE</scope>
    <source>
        <strain evidence="2">SMD15-11</strain>
    </source>
</reference>
<gene>
    <name evidence="2" type="ORF">AAIA72_00670</name>
</gene>